<evidence type="ECO:0000313" key="2">
    <source>
        <dbReference type="EMBL" id="CBJ33777.1"/>
    </source>
</evidence>
<feature type="region of interest" description="Disordered" evidence="1">
    <location>
        <begin position="1"/>
        <end position="20"/>
    </location>
</feature>
<reference evidence="2 3" key="1">
    <citation type="journal article" date="2010" name="Nature">
        <title>The Ectocarpus genome and the independent evolution of multicellularity in brown algae.</title>
        <authorList>
            <person name="Cock J.M."/>
            <person name="Sterck L."/>
            <person name="Rouze P."/>
            <person name="Scornet D."/>
            <person name="Allen A.E."/>
            <person name="Amoutzias G."/>
            <person name="Anthouard V."/>
            <person name="Artiguenave F."/>
            <person name="Aury J.M."/>
            <person name="Badger J.H."/>
            <person name="Beszteri B."/>
            <person name="Billiau K."/>
            <person name="Bonnet E."/>
            <person name="Bothwell J.H."/>
            <person name="Bowler C."/>
            <person name="Boyen C."/>
            <person name="Brownlee C."/>
            <person name="Carrano C.J."/>
            <person name="Charrier B."/>
            <person name="Cho G.Y."/>
            <person name="Coelho S.M."/>
            <person name="Collen J."/>
            <person name="Corre E."/>
            <person name="Da Silva C."/>
            <person name="Delage L."/>
            <person name="Delaroque N."/>
            <person name="Dittami S.M."/>
            <person name="Doulbeau S."/>
            <person name="Elias M."/>
            <person name="Farnham G."/>
            <person name="Gachon C.M."/>
            <person name="Gschloessl B."/>
            <person name="Heesch S."/>
            <person name="Jabbari K."/>
            <person name="Jubin C."/>
            <person name="Kawai H."/>
            <person name="Kimura K."/>
            <person name="Kloareg B."/>
            <person name="Kupper F.C."/>
            <person name="Lang D."/>
            <person name="Le Bail A."/>
            <person name="Leblanc C."/>
            <person name="Lerouge P."/>
            <person name="Lohr M."/>
            <person name="Lopez P.J."/>
            <person name="Martens C."/>
            <person name="Maumus F."/>
            <person name="Michel G."/>
            <person name="Miranda-Saavedra D."/>
            <person name="Morales J."/>
            <person name="Moreau H."/>
            <person name="Motomura T."/>
            <person name="Nagasato C."/>
            <person name="Napoli C.A."/>
            <person name="Nelson D.R."/>
            <person name="Nyvall-Collen P."/>
            <person name="Peters A.F."/>
            <person name="Pommier C."/>
            <person name="Potin P."/>
            <person name="Poulain J."/>
            <person name="Quesneville H."/>
            <person name="Read B."/>
            <person name="Rensing S.A."/>
            <person name="Ritter A."/>
            <person name="Rousvoal S."/>
            <person name="Samanta M."/>
            <person name="Samson G."/>
            <person name="Schroeder D.C."/>
            <person name="Segurens B."/>
            <person name="Strittmatter M."/>
            <person name="Tonon T."/>
            <person name="Tregear J.W."/>
            <person name="Valentin K."/>
            <person name="von Dassow P."/>
            <person name="Yamagishi T."/>
            <person name="Van de Peer Y."/>
            <person name="Wincker P."/>
        </authorList>
    </citation>
    <scope>NUCLEOTIDE SEQUENCE [LARGE SCALE GENOMIC DNA]</scope>
    <source>
        <strain evidence="3">Ec32 / CCAP1310/4</strain>
    </source>
</reference>
<protein>
    <submittedName>
        <fullName evidence="2">Uncharacterized protein</fullName>
    </submittedName>
</protein>
<evidence type="ECO:0000313" key="3">
    <source>
        <dbReference type="Proteomes" id="UP000002630"/>
    </source>
</evidence>
<dbReference type="AlphaFoldDB" id="D7G514"/>
<organism evidence="2 3">
    <name type="scientific">Ectocarpus siliculosus</name>
    <name type="common">Brown alga</name>
    <name type="synonym">Conferva siliculosa</name>
    <dbReference type="NCBI Taxonomy" id="2880"/>
    <lineage>
        <taxon>Eukaryota</taxon>
        <taxon>Sar</taxon>
        <taxon>Stramenopiles</taxon>
        <taxon>Ochrophyta</taxon>
        <taxon>PX clade</taxon>
        <taxon>Phaeophyceae</taxon>
        <taxon>Ectocarpales</taxon>
        <taxon>Ectocarpaceae</taxon>
        <taxon>Ectocarpus</taxon>
    </lineage>
</organism>
<dbReference type="InParanoid" id="D7G514"/>
<sequence length="193" mass="20594">MTVGAPMLSPRPLRRVPRLPPIPEPVEKAELGGVATMRRLSRLAFANASMEDTVHALPVKATAEGDAGHEEAIALRAFASSEGSLSKLNFLGGIGGADETSDALVDDNDTALMIRMVTRKGKSVHGAYPSHINHAVHLLQYTLQSQACGSATRTSDDHGAGLHRKPVARQDIKPETKVHRTNTGAHTIADSLW</sequence>
<proteinExistence type="predicted"/>
<gene>
    <name evidence="2" type="ORF">Esi_0605_0011</name>
</gene>
<evidence type="ECO:0000256" key="1">
    <source>
        <dbReference type="SAM" id="MobiDB-lite"/>
    </source>
</evidence>
<accession>D7G514</accession>
<dbReference type="Proteomes" id="UP000002630">
    <property type="component" value="Unassembled WGS sequence"/>
</dbReference>
<name>D7G514_ECTSI</name>
<dbReference type="EMBL" id="FN649760">
    <property type="protein sequence ID" value="CBJ33777.1"/>
    <property type="molecule type" value="Genomic_DNA"/>
</dbReference>
<keyword evidence="3" id="KW-1185">Reference proteome</keyword>